<gene>
    <name evidence="1" type="ORF">DPEC_G00002420</name>
</gene>
<proteinExistence type="predicted"/>
<dbReference type="EMBL" id="CM055728">
    <property type="protein sequence ID" value="KAJ8015987.1"/>
    <property type="molecule type" value="Genomic_DNA"/>
</dbReference>
<organism evidence="1 2">
    <name type="scientific">Dallia pectoralis</name>
    <name type="common">Alaska blackfish</name>
    <dbReference type="NCBI Taxonomy" id="75939"/>
    <lineage>
        <taxon>Eukaryota</taxon>
        <taxon>Metazoa</taxon>
        <taxon>Chordata</taxon>
        <taxon>Craniata</taxon>
        <taxon>Vertebrata</taxon>
        <taxon>Euteleostomi</taxon>
        <taxon>Actinopterygii</taxon>
        <taxon>Neopterygii</taxon>
        <taxon>Teleostei</taxon>
        <taxon>Protacanthopterygii</taxon>
        <taxon>Esociformes</taxon>
        <taxon>Umbridae</taxon>
        <taxon>Dallia</taxon>
    </lineage>
</organism>
<evidence type="ECO:0000313" key="2">
    <source>
        <dbReference type="Proteomes" id="UP001157502"/>
    </source>
</evidence>
<comment type="caution">
    <text evidence="1">The sequence shown here is derived from an EMBL/GenBank/DDBJ whole genome shotgun (WGS) entry which is preliminary data.</text>
</comment>
<name>A0ACC2HJT1_DALPE</name>
<keyword evidence="2" id="KW-1185">Reference proteome</keyword>
<evidence type="ECO:0000313" key="1">
    <source>
        <dbReference type="EMBL" id="KAJ8015987.1"/>
    </source>
</evidence>
<dbReference type="Proteomes" id="UP001157502">
    <property type="component" value="Chromosome 1"/>
</dbReference>
<accession>A0ACC2HJT1</accession>
<sequence length="242" mass="26796">MDSRTDSGNQQKAHLNADNLEHVDQQKKVETSPLETHVTRSVASTSSKSSNKSSASMAATRARARAEAVRARSSFLKRETELKVEKAQLKAQLQIEEARTEAALATLQQEKEYAAAIAEAKYLESAAADIDEDQRSIDSDVKSIPYECYNKRTIDYVNSQSRTRDTQPSLPQLERFTPPVQSYKGPHTLQHCDDAQQTIDTGDIRPNAALASNNIPANHSTAHGKRTRHHSHQLLIIAVLAI</sequence>
<reference evidence="1" key="1">
    <citation type="submission" date="2021-05" db="EMBL/GenBank/DDBJ databases">
        <authorList>
            <person name="Pan Q."/>
            <person name="Jouanno E."/>
            <person name="Zahm M."/>
            <person name="Klopp C."/>
            <person name="Cabau C."/>
            <person name="Louis A."/>
            <person name="Berthelot C."/>
            <person name="Parey E."/>
            <person name="Roest Crollius H."/>
            <person name="Montfort J."/>
            <person name="Robinson-Rechavi M."/>
            <person name="Bouchez O."/>
            <person name="Lampietro C."/>
            <person name="Lopez Roques C."/>
            <person name="Donnadieu C."/>
            <person name="Postlethwait J."/>
            <person name="Bobe J."/>
            <person name="Dillon D."/>
            <person name="Chandos A."/>
            <person name="von Hippel F."/>
            <person name="Guiguen Y."/>
        </authorList>
    </citation>
    <scope>NUCLEOTIDE SEQUENCE</scope>
    <source>
        <strain evidence="1">YG-Jan2019</strain>
    </source>
</reference>
<protein>
    <submittedName>
        <fullName evidence="1">Uncharacterized protein</fullName>
    </submittedName>
</protein>